<keyword evidence="1" id="KW-0812">Transmembrane</keyword>
<accession>H8KTC3</accession>
<evidence type="ECO:0000313" key="2">
    <source>
        <dbReference type="EMBL" id="AFD06260.1"/>
    </source>
</evidence>
<keyword evidence="1" id="KW-1133">Transmembrane helix</keyword>
<dbReference type="Proteomes" id="UP000007590">
    <property type="component" value="Chromosome"/>
</dbReference>
<organism evidence="2 3">
    <name type="scientific">Solitalea canadensis (strain ATCC 29591 / DSM 3403 / JCM 21819 / LMG 8368 / NBRC 15130 / NCIMB 12057 / USAM 9D)</name>
    <name type="common">Flexibacter canadensis</name>
    <dbReference type="NCBI Taxonomy" id="929556"/>
    <lineage>
        <taxon>Bacteria</taxon>
        <taxon>Pseudomonadati</taxon>
        <taxon>Bacteroidota</taxon>
        <taxon>Sphingobacteriia</taxon>
        <taxon>Sphingobacteriales</taxon>
        <taxon>Sphingobacteriaceae</taxon>
        <taxon>Solitalea</taxon>
    </lineage>
</organism>
<keyword evidence="3" id="KW-1185">Reference proteome</keyword>
<dbReference type="HOGENOM" id="CLU_2036509_0_0_10"/>
<keyword evidence="1" id="KW-0472">Membrane</keyword>
<evidence type="ECO:0000313" key="3">
    <source>
        <dbReference type="Proteomes" id="UP000007590"/>
    </source>
</evidence>
<dbReference type="EMBL" id="CP003349">
    <property type="protein sequence ID" value="AFD06260.1"/>
    <property type="molecule type" value="Genomic_DNA"/>
</dbReference>
<sequence>MQSTSLSLSFVFFLSSMNSFLKDIPPLLLQENGLNINEVVKRYSRLCTNFSNFIIPFLAIAVFFIRVNAIYNGNLEDSFASLSREQWVLWGGLMVFISGVMAVGTYYWLQGTYNKIMSWDW</sequence>
<proteinExistence type="predicted"/>
<name>H8KTC3_SOLCM</name>
<evidence type="ECO:0000256" key="1">
    <source>
        <dbReference type="SAM" id="Phobius"/>
    </source>
</evidence>
<feature type="transmembrane region" description="Helical" evidence="1">
    <location>
        <begin position="53"/>
        <end position="75"/>
    </location>
</feature>
<dbReference type="KEGG" id="scn:Solca_1156"/>
<feature type="transmembrane region" description="Helical" evidence="1">
    <location>
        <begin position="87"/>
        <end position="109"/>
    </location>
</feature>
<reference evidence="2" key="1">
    <citation type="submission" date="2012-02" db="EMBL/GenBank/DDBJ databases">
        <title>The complete genome of Solitalea canadensis DSM 3403.</title>
        <authorList>
            <consortium name="US DOE Joint Genome Institute (JGI-PGF)"/>
            <person name="Lucas S."/>
            <person name="Copeland A."/>
            <person name="Lapidus A."/>
            <person name="Glavina del Rio T."/>
            <person name="Dalin E."/>
            <person name="Tice H."/>
            <person name="Bruce D."/>
            <person name="Goodwin L."/>
            <person name="Pitluck S."/>
            <person name="Peters L."/>
            <person name="Ovchinnikova G."/>
            <person name="Lu M."/>
            <person name="Kyrpides N."/>
            <person name="Mavromatis K."/>
            <person name="Ivanova N."/>
            <person name="Brettin T."/>
            <person name="Detter J.C."/>
            <person name="Han C."/>
            <person name="Larimer F."/>
            <person name="Land M."/>
            <person name="Hauser L."/>
            <person name="Markowitz V."/>
            <person name="Cheng J.-F."/>
            <person name="Hugenholtz P."/>
            <person name="Woyke T."/>
            <person name="Wu D."/>
            <person name="Spring S."/>
            <person name="Schroeder M."/>
            <person name="Kopitz M."/>
            <person name="Brambilla E."/>
            <person name="Klenk H.-P."/>
            <person name="Eisen J.A."/>
        </authorList>
    </citation>
    <scope>NUCLEOTIDE SEQUENCE</scope>
    <source>
        <strain evidence="2">DSM 3403</strain>
    </source>
</reference>
<protein>
    <submittedName>
        <fullName evidence="2">Uncharacterized protein</fullName>
    </submittedName>
</protein>
<dbReference type="AlphaFoldDB" id="H8KTC3"/>
<gene>
    <name evidence="2" type="ordered locus">Solca_1156</name>
</gene>